<accession>A0A377AY19</accession>
<sequence length="295" mass="33115">MQRSWFNNRLTSAKQKSLLYKSLADLVQSMMDTFVDPWLERITNRKSIFSMSKEDLETRTNELGQFFTIRTSNSSSVPMLLQQRLDEIHFKGTERPINQTIYREFNGISVLWDPIYAPVDLERHPYGTVLIPESTLETTGGTFGEMFLTSRGMISIPINDLARTMGITGTIDQSAITEEILRKFNQFVKPLLPLHIVFDGLTLYLSVVVNEHADMITLNEISDTEKAYCWFETSDTTSLTGVTSISAPITATPGGTIVKSTPTFDRTRADDLLLDSDGLTITPSAGRGDKLLILQ</sequence>
<dbReference type="AlphaFoldDB" id="A0A377AY19"/>
<dbReference type="EMBL" id="UGCP01000006">
    <property type="protein sequence ID" value="STL40235.1"/>
    <property type="molecule type" value="Genomic_DNA"/>
</dbReference>
<gene>
    <name evidence="1" type="ORF">NCTC8622_07870</name>
</gene>
<evidence type="ECO:0000313" key="2">
    <source>
        <dbReference type="Proteomes" id="UP000254079"/>
    </source>
</evidence>
<protein>
    <submittedName>
        <fullName evidence="1">Putative tail tube protein</fullName>
    </submittedName>
</protein>
<proteinExistence type="predicted"/>
<evidence type="ECO:0000313" key="1">
    <source>
        <dbReference type="EMBL" id="STL40235.1"/>
    </source>
</evidence>
<organism evidence="1 2">
    <name type="scientific">Escherichia coli</name>
    <dbReference type="NCBI Taxonomy" id="562"/>
    <lineage>
        <taxon>Bacteria</taxon>
        <taxon>Pseudomonadati</taxon>
        <taxon>Pseudomonadota</taxon>
        <taxon>Gammaproteobacteria</taxon>
        <taxon>Enterobacterales</taxon>
        <taxon>Enterobacteriaceae</taxon>
        <taxon>Escherichia</taxon>
    </lineage>
</organism>
<dbReference type="Proteomes" id="UP000254079">
    <property type="component" value="Unassembled WGS sequence"/>
</dbReference>
<name>A0A377AY19_ECOLX</name>
<reference evidence="1 2" key="1">
    <citation type="submission" date="2018-06" db="EMBL/GenBank/DDBJ databases">
        <authorList>
            <consortium name="Pathogen Informatics"/>
            <person name="Doyle S."/>
        </authorList>
    </citation>
    <scope>NUCLEOTIDE SEQUENCE [LARGE SCALE GENOMIC DNA]</scope>
    <source>
        <strain evidence="1 2">NCTC8622</strain>
    </source>
</reference>